<dbReference type="Pfam" id="PF02782">
    <property type="entry name" value="FGGY_C"/>
    <property type="match status" value="1"/>
</dbReference>
<comment type="similarity">
    <text evidence="3 14">Belongs to the histidinol dehydrogenase family.</text>
</comment>
<organism evidence="17 18">
    <name type="scientific">Potamilus streckersoni</name>
    <dbReference type="NCBI Taxonomy" id="2493646"/>
    <lineage>
        <taxon>Eukaryota</taxon>
        <taxon>Metazoa</taxon>
        <taxon>Spiralia</taxon>
        <taxon>Lophotrochozoa</taxon>
        <taxon>Mollusca</taxon>
        <taxon>Bivalvia</taxon>
        <taxon>Autobranchia</taxon>
        <taxon>Heteroconchia</taxon>
        <taxon>Palaeoheterodonta</taxon>
        <taxon>Unionida</taxon>
        <taxon>Unionoidea</taxon>
        <taxon>Unionidae</taxon>
        <taxon>Ambleminae</taxon>
        <taxon>Lampsilini</taxon>
        <taxon>Potamilus</taxon>
    </lineage>
</organism>
<dbReference type="GO" id="GO:0004856">
    <property type="term" value="F:D-xylulokinase activity"/>
    <property type="evidence" value="ECO:0007669"/>
    <property type="project" value="InterPro"/>
</dbReference>
<gene>
    <name evidence="17" type="ORF">CHS0354_006942</name>
</gene>
<dbReference type="InterPro" id="IPR006000">
    <property type="entry name" value="Xylulokinase"/>
</dbReference>
<dbReference type="Gene3D" id="1.20.5.1300">
    <property type="match status" value="1"/>
</dbReference>
<keyword evidence="12" id="KW-0119">Carbohydrate metabolism</keyword>
<evidence type="ECO:0000256" key="5">
    <source>
        <dbReference type="ARBA" id="ARBA00022679"/>
    </source>
</evidence>
<dbReference type="Gene3D" id="3.40.50.1980">
    <property type="entry name" value="Nitrogenase molybdenum iron protein domain"/>
    <property type="match status" value="2"/>
</dbReference>
<keyword evidence="9" id="KW-0862">Zinc</keyword>
<dbReference type="NCBIfam" id="TIGR01312">
    <property type="entry name" value="XylB"/>
    <property type="match status" value="1"/>
</dbReference>
<evidence type="ECO:0000259" key="16">
    <source>
        <dbReference type="Pfam" id="PF02782"/>
    </source>
</evidence>
<name>A0AAE0TEI4_9BIVA</name>
<dbReference type="Pfam" id="PF00370">
    <property type="entry name" value="FGGY_N"/>
    <property type="match status" value="1"/>
</dbReference>
<dbReference type="HAMAP" id="MF_02220">
    <property type="entry name" value="XylB"/>
    <property type="match status" value="1"/>
</dbReference>
<evidence type="ECO:0000256" key="12">
    <source>
        <dbReference type="ARBA" id="ARBA00023277"/>
    </source>
</evidence>
<dbReference type="GO" id="GO:0051287">
    <property type="term" value="F:NAD binding"/>
    <property type="evidence" value="ECO:0007669"/>
    <property type="project" value="InterPro"/>
</dbReference>
<dbReference type="Proteomes" id="UP001195483">
    <property type="component" value="Unassembled WGS sequence"/>
</dbReference>
<dbReference type="PANTHER" id="PTHR43095">
    <property type="entry name" value="SUGAR KINASE"/>
    <property type="match status" value="1"/>
</dbReference>
<dbReference type="GO" id="GO:0004370">
    <property type="term" value="F:glycerol kinase activity"/>
    <property type="evidence" value="ECO:0007669"/>
    <property type="project" value="UniProtKB-EC"/>
</dbReference>
<dbReference type="FunFam" id="3.40.50.1980:FF:000001">
    <property type="entry name" value="Histidinol dehydrogenase"/>
    <property type="match status" value="1"/>
</dbReference>
<evidence type="ECO:0000256" key="8">
    <source>
        <dbReference type="ARBA" id="ARBA00022777"/>
    </source>
</evidence>
<dbReference type="InterPro" id="IPR016161">
    <property type="entry name" value="Ald_DH/histidinol_DH"/>
</dbReference>
<reference evidence="17" key="1">
    <citation type="journal article" date="2021" name="Genome Biol. Evol.">
        <title>A High-Quality Reference Genome for a Parasitic Bivalve with Doubly Uniparental Inheritance (Bivalvia: Unionida).</title>
        <authorList>
            <person name="Smith C.H."/>
        </authorList>
    </citation>
    <scope>NUCLEOTIDE SEQUENCE</scope>
    <source>
        <strain evidence="17">CHS0354</strain>
    </source>
</reference>
<comment type="caution">
    <text evidence="17">The sequence shown here is derived from an EMBL/GenBank/DDBJ whole genome shotgun (WGS) entry which is preliminary data.</text>
</comment>
<evidence type="ECO:0000256" key="3">
    <source>
        <dbReference type="ARBA" id="ARBA00010178"/>
    </source>
</evidence>
<dbReference type="GO" id="GO:0046872">
    <property type="term" value="F:metal ion binding"/>
    <property type="evidence" value="ECO:0007669"/>
    <property type="project" value="UniProtKB-KW"/>
</dbReference>
<dbReference type="PANTHER" id="PTHR43095:SF6">
    <property type="entry name" value="XYLULOSE KINASE"/>
    <property type="match status" value="1"/>
</dbReference>
<dbReference type="EMBL" id="JAEAOA010000469">
    <property type="protein sequence ID" value="KAK3608901.1"/>
    <property type="molecule type" value="Genomic_DNA"/>
</dbReference>
<dbReference type="InterPro" id="IPR018483">
    <property type="entry name" value="Carb_kinase_FGGY_CS"/>
</dbReference>
<dbReference type="FunFam" id="3.40.50.1980:FF:000026">
    <property type="entry name" value="Histidinol dehydrogenase"/>
    <property type="match status" value="1"/>
</dbReference>
<dbReference type="InterPro" id="IPR043129">
    <property type="entry name" value="ATPase_NBD"/>
</dbReference>
<dbReference type="InterPro" id="IPR018484">
    <property type="entry name" value="FGGY_N"/>
</dbReference>
<dbReference type="GO" id="GO:0000105">
    <property type="term" value="P:L-histidine biosynthetic process"/>
    <property type="evidence" value="ECO:0007669"/>
    <property type="project" value="UniProtKB-ARBA"/>
</dbReference>
<reference evidence="17" key="2">
    <citation type="journal article" date="2021" name="Genome Biol. Evol.">
        <title>Developing a high-quality reference genome for a parasitic bivalve with doubly uniparental inheritance (Bivalvia: Unionida).</title>
        <authorList>
            <person name="Smith C.H."/>
        </authorList>
    </citation>
    <scope>NUCLEOTIDE SEQUENCE</scope>
    <source>
        <strain evidence="17">CHS0354</strain>
        <tissue evidence="17">Mantle</tissue>
    </source>
</reference>
<comment type="pathway">
    <text evidence="2">Polyol metabolism; glycerol degradation via glycerol kinase pathway; sn-glycerol 3-phosphate from glycerol: step 1/1.</text>
</comment>
<evidence type="ECO:0000256" key="4">
    <source>
        <dbReference type="ARBA" id="ARBA00012099"/>
    </source>
</evidence>
<dbReference type="Pfam" id="PF00815">
    <property type="entry name" value="Histidinol_dh"/>
    <property type="match status" value="1"/>
</dbReference>
<dbReference type="CDD" id="cd07808">
    <property type="entry name" value="ASKHA_NBD_FGGY_EcXK-like"/>
    <property type="match status" value="1"/>
</dbReference>
<dbReference type="CDD" id="cd06572">
    <property type="entry name" value="Histidinol_dh"/>
    <property type="match status" value="1"/>
</dbReference>
<dbReference type="GO" id="GO:0004399">
    <property type="term" value="F:histidinol dehydrogenase activity"/>
    <property type="evidence" value="ECO:0007669"/>
    <property type="project" value="UniProtKB-ARBA"/>
</dbReference>
<evidence type="ECO:0000256" key="13">
    <source>
        <dbReference type="RuleBase" id="RU003733"/>
    </source>
</evidence>
<evidence type="ECO:0000256" key="6">
    <source>
        <dbReference type="ARBA" id="ARBA00022723"/>
    </source>
</evidence>
<dbReference type="Gene3D" id="3.30.420.40">
    <property type="match status" value="2"/>
</dbReference>
<dbReference type="InterPro" id="IPR012131">
    <property type="entry name" value="Hstdl_DH"/>
</dbReference>
<feature type="domain" description="Carbohydrate kinase FGGY C-terminal" evidence="16">
    <location>
        <begin position="253"/>
        <end position="437"/>
    </location>
</feature>
<keyword evidence="18" id="KW-1185">Reference proteome</keyword>
<dbReference type="NCBIfam" id="TIGR00069">
    <property type="entry name" value="hisD"/>
    <property type="match status" value="1"/>
</dbReference>
<dbReference type="SUPFAM" id="SSF53067">
    <property type="entry name" value="Actin-like ATPase domain"/>
    <property type="match status" value="2"/>
</dbReference>
<evidence type="ECO:0000313" key="18">
    <source>
        <dbReference type="Proteomes" id="UP001195483"/>
    </source>
</evidence>
<dbReference type="InterPro" id="IPR050406">
    <property type="entry name" value="FGGY_Carb_Kinase"/>
</dbReference>
<feature type="domain" description="Carbohydrate kinase FGGY N-terminal" evidence="15">
    <location>
        <begin position="1"/>
        <end position="243"/>
    </location>
</feature>
<evidence type="ECO:0000256" key="11">
    <source>
        <dbReference type="ARBA" id="ARBA00023002"/>
    </source>
</evidence>
<dbReference type="GO" id="GO:0005997">
    <property type="term" value="P:xylulose metabolic process"/>
    <property type="evidence" value="ECO:0007669"/>
    <property type="project" value="InterPro"/>
</dbReference>
<sequence>MYLGIDLGTSSVKTLLTDEEQRIIGSASCPLTVQRPHEGWSEQNPQDWADAVMKTVDNLKQNHPKEISAVKGIGLSGHMHGMTLLDKNGQIIRPAVLWNDGRSAEECRELEARVPSFRKITGNCAMPGFTAPKTEWIRKYEPENFKRTAKILLPKDYIRFLLSGEFMSEMSDAAGTMWLDTAGRKWSAELLSATGLNENHMPGLTEGNQVSGYLSDELCRRWGIAEKPVIAGGGGDNAASACGLGAVNPGDAFVSLGTSGVIWTTTPAFNAAPESGIHTFCHAVPGTWHQMAVILSAMDGLNWFSELTGKTPEELTKGLAPADKGPSSVIFLPYLSGERTPHNNADARASLIGLARSHTQADIVRAVLEGIAFALKDCIRALEECGNKFDLLPLVGGGSRIPNFAEIIATILDIPVAVPEHGDYGAAFGAARLAMCAVNPRQQDRIMTKPKTGQVTDPVKSATMIEITDIQNYSVPERRQVFDSTVSETVSKIIRRVTEGGDRALKEITVEIDGISVEQLRVPQSALDKAFEALDYRTRTVFEQAADNIRTYHRRTALISWNFEHKGTRLGMKVTPIDRVGIYVPGGQAAYPSTVFMNIIPAQLAGVPEIAVFSPPGQNGLPNEYVMACCRMLNISEVYAAGGAQSVAAMAYGTEKIRPVYKICGPGNKYVAEAKKQVFGLVGIDSVAGPSEVTILHDDPDVRADIIAFDMMAQAEHDEDAKSVLITVNRETAEQVQQMLTARLPEMKRRKIIEASLMRHGKIIVCDRIEDGIELVNRTAPEHLEVLLKDEHKIDLIRNAGAIFIGKWSGVAIGDYYAGPNHTLPTERAAMYASPLSVADFQKKSSVIRYSEHLFKEHAESAAYFADKEKLFAHAQSLRQRLD</sequence>
<comment type="similarity">
    <text evidence="13">Belongs to the FGGY kinase family.</text>
</comment>
<evidence type="ECO:0000259" key="15">
    <source>
        <dbReference type="Pfam" id="PF00370"/>
    </source>
</evidence>
<evidence type="ECO:0000256" key="14">
    <source>
        <dbReference type="RuleBase" id="RU004175"/>
    </source>
</evidence>
<dbReference type="PROSITE" id="PS00445">
    <property type="entry name" value="FGGY_KINASES_2"/>
    <property type="match status" value="1"/>
</dbReference>
<keyword evidence="5 13" id="KW-0808">Transferase</keyword>
<reference evidence="17" key="3">
    <citation type="submission" date="2023-05" db="EMBL/GenBank/DDBJ databases">
        <authorList>
            <person name="Smith C.H."/>
        </authorList>
    </citation>
    <scope>NUCLEOTIDE SEQUENCE</scope>
    <source>
        <strain evidence="17">CHS0354</strain>
        <tissue evidence="17">Mantle</tissue>
    </source>
</reference>
<evidence type="ECO:0000256" key="9">
    <source>
        <dbReference type="ARBA" id="ARBA00022833"/>
    </source>
</evidence>
<proteinExistence type="inferred from homology"/>
<evidence type="ECO:0000256" key="7">
    <source>
        <dbReference type="ARBA" id="ARBA00022741"/>
    </source>
</evidence>
<evidence type="ECO:0000256" key="1">
    <source>
        <dbReference type="ARBA" id="ARBA00001947"/>
    </source>
</evidence>
<evidence type="ECO:0000313" key="17">
    <source>
        <dbReference type="EMBL" id="KAK3608901.1"/>
    </source>
</evidence>
<keyword evidence="6" id="KW-0479">Metal-binding</keyword>
<dbReference type="PRINTS" id="PR00083">
    <property type="entry name" value="HOLDHDRGNASE"/>
</dbReference>
<accession>A0AAE0TEI4</accession>
<evidence type="ECO:0000256" key="10">
    <source>
        <dbReference type="ARBA" id="ARBA00022840"/>
    </source>
</evidence>
<dbReference type="GO" id="GO:0005524">
    <property type="term" value="F:ATP binding"/>
    <property type="evidence" value="ECO:0007669"/>
    <property type="project" value="UniProtKB-KW"/>
</dbReference>
<keyword evidence="8 13" id="KW-0418">Kinase</keyword>
<evidence type="ECO:0000256" key="2">
    <source>
        <dbReference type="ARBA" id="ARBA00005190"/>
    </source>
</evidence>
<protein>
    <recommendedName>
        <fullName evidence="4">glycerol kinase</fullName>
        <ecNumber evidence="4">2.7.1.30</ecNumber>
    </recommendedName>
</protein>
<dbReference type="EC" id="2.7.1.30" evidence="4"/>
<dbReference type="SUPFAM" id="SSF53720">
    <property type="entry name" value="ALDH-like"/>
    <property type="match status" value="1"/>
</dbReference>
<keyword evidence="7" id="KW-0547">Nucleotide-binding</keyword>
<dbReference type="AlphaFoldDB" id="A0AAE0TEI4"/>
<keyword evidence="11" id="KW-0560">Oxidoreductase</keyword>
<dbReference type="InterPro" id="IPR018485">
    <property type="entry name" value="FGGY_C"/>
</dbReference>
<keyword evidence="10" id="KW-0067">ATP-binding</keyword>
<comment type="cofactor">
    <cofactor evidence="1">
        <name>Zn(2+)</name>
        <dbReference type="ChEBI" id="CHEBI:29105"/>
    </cofactor>
</comment>